<organism evidence="3 4">
    <name type="scientific">Vitrella brassicaformis (strain CCMP3155)</name>
    <dbReference type="NCBI Taxonomy" id="1169540"/>
    <lineage>
        <taxon>Eukaryota</taxon>
        <taxon>Sar</taxon>
        <taxon>Alveolata</taxon>
        <taxon>Colpodellida</taxon>
        <taxon>Vitrellaceae</taxon>
        <taxon>Vitrella</taxon>
    </lineage>
</organism>
<feature type="transmembrane region" description="Helical" evidence="1">
    <location>
        <begin position="167"/>
        <end position="188"/>
    </location>
</feature>
<proteinExistence type="predicted"/>
<dbReference type="InParanoid" id="A0A0G4FXN5"/>
<feature type="signal peptide" evidence="2">
    <location>
        <begin position="1"/>
        <end position="17"/>
    </location>
</feature>
<evidence type="ECO:0000313" key="4">
    <source>
        <dbReference type="Proteomes" id="UP000041254"/>
    </source>
</evidence>
<dbReference type="PANTHER" id="PTHR35302:SF1">
    <property type="entry name" value="PROTEIN COFACTOR ASSEMBLY OF COMPLEX C SUBUNIT B CCB1, CHLOROPLASTIC"/>
    <property type="match status" value="1"/>
</dbReference>
<reference evidence="3 4" key="1">
    <citation type="submission" date="2014-11" db="EMBL/GenBank/DDBJ databases">
        <authorList>
            <person name="Zhu J."/>
            <person name="Qi W."/>
            <person name="Song R."/>
        </authorList>
    </citation>
    <scope>NUCLEOTIDE SEQUENCE [LARGE SCALE GENOMIC DNA]</scope>
</reference>
<dbReference type="InterPro" id="IPR021919">
    <property type="entry name" value="CCB1"/>
</dbReference>
<dbReference type="PANTHER" id="PTHR35302">
    <property type="match status" value="1"/>
</dbReference>
<keyword evidence="1" id="KW-1133">Transmembrane helix</keyword>
<evidence type="ECO:0000256" key="2">
    <source>
        <dbReference type="SAM" id="SignalP"/>
    </source>
</evidence>
<protein>
    <submittedName>
        <fullName evidence="3">Uncharacterized protein</fullName>
    </submittedName>
</protein>
<gene>
    <name evidence="3" type="ORF">Vbra_9511</name>
</gene>
<accession>A0A0G4FXN5</accession>
<dbReference type="Proteomes" id="UP000041254">
    <property type="component" value="Unassembled WGS sequence"/>
</dbReference>
<feature type="chain" id="PRO_5005189217" evidence="2">
    <location>
        <begin position="18"/>
        <end position="275"/>
    </location>
</feature>
<keyword evidence="2" id="KW-0732">Signal</keyword>
<dbReference type="VEuPathDB" id="CryptoDB:Vbra_9511"/>
<dbReference type="EMBL" id="CDMY01000517">
    <property type="protein sequence ID" value="CEM19626.1"/>
    <property type="molecule type" value="Genomic_DNA"/>
</dbReference>
<keyword evidence="1" id="KW-0472">Membrane</keyword>
<feature type="transmembrane region" description="Helical" evidence="1">
    <location>
        <begin position="90"/>
        <end position="110"/>
    </location>
</feature>
<dbReference type="AlphaFoldDB" id="A0A0G4FXN5"/>
<dbReference type="STRING" id="1169540.A0A0G4FXN5"/>
<evidence type="ECO:0000313" key="3">
    <source>
        <dbReference type="EMBL" id="CEM19626.1"/>
    </source>
</evidence>
<dbReference type="OMA" id="WFWLTIL"/>
<dbReference type="OrthoDB" id="447756at2759"/>
<keyword evidence="4" id="KW-1185">Reference proteome</keyword>
<sequence length="275" mass="30362">MKLLSVACLLVCTPALAFSPPRLTVRPRPPKPTTPRSAHPTHEFFPFPVAADPAGSIGSSVLSIAPLLWSSIAEAQTSALTQEGSGYSKASYFATLFLYVLSFPGLWSLIKRSTKSKMVSKIYLAPSTMDDTANQVYRHFLDLNYRPEPSEEYIIFRGLYRPDRGQALFLTAMTFLSLATLALVLIVAEESALGKGKGLGNLWFLATLASPLAGKYYTDNAEREEAVRVQLQPSKEEGGAVEVSLYGAEEEIDRLWQTKGWREKGKEYVKGIFDK</sequence>
<dbReference type="Pfam" id="PF12046">
    <property type="entry name" value="CCB1"/>
    <property type="match status" value="1"/>
</dbReference>
<name>A0A0G4FXN5_VITBC</name>
<keyword evidence="1" id="KW-0812">Transmembrane</keyword>
<evidence type="ECO:0000256" key="1">
    <source>
        <dbReference type="SAM" id="Phobius"/>
    </source>
</evidence>